<accession>A0ABR2KTZ3</accession>
<reference evidence="2 3" key="1">
    <citation type="submission" date="2024-04" db="EMBL/GenBank/DDBJ databases">
        <title>Tritrichomonas musculus Genome.</title>
        <authorList>
            <person name="Alves-Ferreira E."/>
            <person name="Grigg M."/>
            <person name="Lorenzi H."/>
            <person name="Galac M."/>
        </authorList>
    </citation>
    <scope>NUCLEOTIDE SEQUENCE [LARGE SCALE GENOMIC DNA]</scope>
    <source>
        <strain evidence="2 3">EAF2021</strain>
    </source>
</reference>
<feature type="region of interest" description="Disordered" evidence="1">
    <location>
        <begin position="102"/>
        <end position="162"/>
    </location>
</feature>
<organism evidence="2 3">
    <name type="scientific">Tritrichomonas musculus</name>
    <dbReference type="NCBI Taxonomy" id="1915356"/>
    <lineage>
        <taxon>Eukaryota</taxon>
        <taxon>Metamonada</taxon>
        <taxon>Parabasalia</taxon>
        <taxon>Tritrichomonadida</taxon>
        <taxon>Tritrichomonadidae</taxon>
        <taxon>Tritrichomonas</taxon>
    </lineage>
</organism>
<protein>
    <submittedName>
        <fullName evidence="2">Uncharacterized protein</fullName>
    </submittedName>
</protein>
<feature type="compositionally biased region" description="Low complexity" evidence="1">
    <location>
        <begin position="149"/>
        <end position="162"/>
    </location>
</feature>
<evidence type="ECO:0000256" key="1">
    <source>
        <dbReference type="SAM" id="MobiDB-lite"/>
    </source>
</evidence>
<name>A0ABR2KTZ3_9EUKA</name>
<sequence length="363" mass="40505">MTSRLPSLYNRGTDVFGCRKTPPPYNKSGETFATSLPPIPSVNDLLAIGRDEIASMKDLKDSLKCIKKLNNSSRLQRHKTKPNQKITSKDIEMFLESEQSFYNDDDTENDEDIEEEQIEQDQQSRIDDANDIESENENPSFEEEDEDSGMSLSDLISSLDGDFNSDEIIEHNEVETNHAESNIEDNATDSQIISSSSQDSNNFPPSNTNLNTLDLLQQASLEEESNIHQIDDALSFVSSMVCNNNIEISTSTSTSNSAINSPSASNSNSRSNSALVTPRNQSSRNNSARSTQSNISQQMTSTNRENSENLDQSNNAVSPRVNSSNHFHLIINRPNRRTRENGRNRSHSQNAANLLNFIFNLDS</sequence>
<evidence type="ECO:0000313" key="3">
    <source>
        <dbReference type="Proteomes" id="UP001470230"/>
    </source>
</evidence>
<feature type="compositionally biased region" description="Low complexity" evidence="1">
    <location>
        <begin position="250"/>
        <end position="294"/>
    </location>
</feature>
<feature type="compositionally biased region" description="Acidic residues" evidence="1">
    <location>
        <begin position="129"/>
        <end position="148"/>
    </location>
</feature>
<dbReference type="Proteomes" id="UP001470230">
    <property type="component" value="Unassembled WGS sequence"/>
</dbReference>
<evidence type="ECO:0000313" key="2">
    <source>
        <dbReference type="EMBL" id="KAK8894585.1"/>
    </source>
</evidence>
<dbReference type="EMBL" id="JAPFFF010000003">
    <property type="protein sequence ID" value="KAK8894585.1"/>
    <property type="molecule type" value="Genomic_DNA"/>
</dbReference>
<feature type="compositionally biased region" description="Polar residues" evidence="1">
    <location>
        <begin position="295"/>
        <end position="326"/>
    </location>
</feature>
<gene>
    <name evidence="2" type="ORF">M9Y10_023021</name>
</gene>
<feature type="compositionally biased region" description="Acidic residues" evidence="1">
    <location>
        <begin position="103"/>
        <end position="119"/>
    </location>
</feature>
<comment type="caution">
    <text evidence="2">The sequence shown here is derived from an EMBL/GenBank/DDBJ whole genome shotgun (WGS) entry which is preliminary data.</text>
</comment>
<keyword evidence="3" id="KW-1185">Reference proteome</keyword>
<feature type="region of interest" description="Disordered" evidence="1">
    <location>
        <begin position="250"/>
        <end position="349"/>
    </location>
</feature>
<proteinExistence type="predicted"/>